<accession>A0A1X0QFT7</accession>
<proteinExistence type="predicted"/>
<dbReference type="VEuPathDB" id="MicrosporidiaDB:HERIO_198"/>
<name>A0A1X0QFT7_9MICR</name>
<reference evidence="1 2" key="1">
    <citation type="journal article" date="2017" name="Environ. Microbiol.">
        <title>Decay of the glycolytic pathway and adaptation to intranuclear parasitism within Enterocytozoonidae microsporidia.</title>
        <authorList>
            <person name="Wiredu Boakye D."/>
            <person name="Jaroenlak P."/>
            <person name="Prachumwat A."/>
            <person name="Williams T.A."/>
            <person name="Bateman K.S."/>
            <person name="Itsathitphaisarn O."/>
            <person name="Sritunyalucksana K."/>
            <person name="Paszkiewicz K.H."/>
            <person name="Moore K.A."/>
            <person name="Stentiford G.D."/>
            <person name="Williams B.A."/>
        </authorList>
    </citation>
    <scope>NUCLEOTIDE SEQUENCE [LARGE SCALE GENOMIC DNA]</scope>
    <source>
        <strain evidence="2">canceri</strain>
    </source>
</reference>
<gene>
    <name evidence="1" type="ORF">A0H76_2092</name>
</gene>
<dbReference type="EMBL" id="LTAI01000518">
    <property type="protein sequence ID" value="ORD98671.1"/>
    <property type="molecule type" value="Genomic_DNA"/>
</dbReference>
<sequence>MFEDKNPKSILYAEALLGLLKLKSFKNGNKERPKYIKKSYLQKRVLERVFKIVKTPNNTLK</sequence>
<dbReference type="Proteomes" id="UP000192501">
    <property type="component" value="Unassembled WGS sequence"/>
</dbReference>
<evidence type="ECO:0000313" key="2">
    <source>
        <dbReference type="Proteomes" id="UP000192501"/>
    </source>
</evidence>
<dbReference type="VEuPathDB" id="MicrosporidiaDB:A0H76_2092"/>
<dbReference type="AlphaFoldDB" id="A0A1X0QFT7"/>
<protein>
    <submittedName>
        <fullName evidence="1">Uncharacterized protein</fullName>
    </submittedName>
</protein>
<evidence type="ECO:0000313" key="1">
    <source>
        <dbReference type="EMBL" id="ORD98671.1"/>
    </source>
</evidence>
<organism evidence="1 2">
    <name type="scientific">Hepatospora eriocheir</name>
    <dbReference type="NCBI Taxonomy" id="1081669"/>
    <lineage>
        <taxon>Eukaryota</taxon>
        <taxon>Fungi</taxon>
        <taxon>Fungi incertae sedis</taxon>
        <taxon>Microsporidia</taxon>
        <taxon>Hepatosporidae</taxon>
        <taxon>Hepatospora</taxon>
    </lineage>
</organism>
<comment type="caution">
    <text evidence="1">The sequence shown here is derived from an EMBL/GenBank/DDBJ whole genome shotgun (WGS) entry which is preliminary data.</text>
</comment>